<evidence type="ECO:0008006" key="3">
    <source>
        <dbReference type="Google" id="ProtNLM"/>
    </source>
</evidence>
<sequence length="119" mass="11680">MTELDAEDTKLVVLARGALGRTGGTAGAAVRDTDGRTYAAGEVDLAALRLTALQAAVAAAISSGAEGFEAAVVVGGKFSDPGVTAVREVSGAARIIFTDKAGAVFDIVDDAAGAEVQGG</sequence>
<dbReference type="SUPFAM" id="SSF53927">
    <property type="entry name" value="Cytidine deaminase-like"/>
    <property type="match status" value="1"/>
</dbReference>
<accession>A0A0H5NRF1</accession>
<dbReference type="EMBL" id="LN868938">
    <property type="protein sequence ID" value="CRY77962.1"/>
    <property type="molecule type" value="Genomic_DNA"/>
</dbReference>
<protein>
    <recommendedName>
        <fullName evidence="3">Cytidine deaminase</fullName>
    </recommendedName>
</protein>
<dbReference type="Gene3D" id="3.40.140.10">
    <property type="entry name" value="Cytidine Deaminase, domain 2"/>
    <property type="match status" value="1"/>
</dbReference>
<reference evidence="2" key="1">
    <citation type="submission" date="2015-03" db="EMBL/GenBank/DDBJ databases">
        <authorList>
            <consortium name="Pathogen Informatics"/>
        </authorList>
    </citation>
    <scope>NUCLEOTIDE SEQUENCE [LARGE SCALE GENOMIC DNA]</scope>
    <source>
        <strain evidence="2">NCTC11134</strain>
    </source>
</reference>
<dbReference type="RefSeq" id="WP_011207965.1">
    <property type="nucleotide sequence ID" value="NZ_CAACYE020000001.1"/>
</dbReference>
<dbReference type="GeneID" id="61132251"/>
<proteinExistence type="predicted"/>
<dbReference type="AlphaFoldDB" id="A0A0H5NRF1"/>
<dbReference type="OMA" id="ARNQVPE"/>
<dbReference type="KEGG" id="nfr:ERS450000_02683"/>
<dbReference type="Proteomes" id="UP000057820">
    <property type="component" value="Chromosome 1"/>
</dbReference>
<name>A0A0H5NRF1_NOCFR</name>
<gene>
    <name evidence="1" type="ORF">ERS450000_02683</name>
</gene>
<evidence type="ECO:0000313" key="1">
    <source>
        <dbReference type="EMBL" id="CRY77962.1"/>
    </source>
</evidence>
<evidence type="ECO:0000313" key="2">
    <source>
        <dbReference type="Proteomes" id="UP000057820"/>
    </source>
</evidence>
<organism evidence="1 2">
    <name type="scientific">Nocardia farcinica</name>
    <dbReference type="NCBI Taxonomy" id="37329"/>
    <lineage>
        <taxon>Bacteria</taxon>
        <taxon>Bacillati</taxon>
        <taxon>Actinomycetota</taxon>
        <taxon>Actinomycetes</taxon>
        <taxon>Mycobacteriales</taxon>
        <taxon>Nocardiaceae</taxon>
        <taxon>Nocardia</taxon>
    </lineage>
</organism>
<dbReference type="InterPro" id="IPR016193">
    <property type="entry name" value="Cytidine_deaminase-like"/>
</dbReference>
<dbReference type="GO" id="GO:0003824">
    <property type="term" value="F:catalytic activity"/>
    <property type="evidence" value="ECO:0007669"/>
    <property type="project" value="InterPro"/>
</dbReference>